<proteinExistence type="predicted"/>
<dbReference type="Pfam" id="PF00149">
    <property type="entry name" value="Metallophos"/>
    <property type="match status" value="1"/>
</dbReference>
<organism evidence="4 5">
    <name type="scientific">Paracidobacterium acidisoli</name>
    <dbReference type="NCBI Taxonomy" id="2303751"/>
    <lineage>
        <taxon>Bacteria</taxon>
        <taxon>Pseudomonadati</taxon>
        <taxon>Acidobacteriota</taxon>
        <taxon>Terriglobia</taxon>
        <taxon>Terriglobales</taxon>
        <taxon>Acidobacteriaceae</taxon>
        <taxon>Paracidobacterium</taxon>
    </lineage>
</organism>
<dbReference type="GO" id="GO:0016787">
    <property type="term" value="F:hydrolase activity"/>
    <property type="evidence" value="ECO:0007669"/>
    <property type="project" value="UniProtKB-KW"/>
</dbReference>
<dbReference type="PANTHER" id="PTHR10161">
    <property type="entry name" value="TARTRATE-RESISTANT ACID PHOSPHATASE TYPE 5"/>
    <property type="match status" value="1"/>
</dbReference>
<dbReference type="InterPro" id="IPR006311">
    <property type="entry name" value="TAT_signal"/>
</dbReference>
<dbReference type="Gene3D" id="3.60.21.10">
    <property type="match status" value="1"/>
</dbReference>
<dbReference type="Proteomes" id="UP000264702">
    <property type="component" value="Unassembled WGS sequence"/>
</dbReference>
<evidence type="ECO:0000313" key="4">
    <source>
        <dbReference type="EMBL" id="RFU16560.1"/>
    </source>
</evidence>
<dbReference type="InterPro" id="IPR029052">
    <property type="entry name" value="Metallo-depent_PP-like"/>
</dbReference>
<dbReference type="InterPro" id="IPR004843">
    <property type="entry name" value="Calcineurin-like_PHP"/>
</dbReference>
<keyword evidence="1" id="KW-0732">Signal</keyword>
<feature type="domain" description="Calcineurin-like phosphoesterase" evidence="3">
    <location>
        <begin position="52"/>
        <end position="271"/>
    </location>
</feature>
<dbReference type="EMBL" id="QVQT01000004">
    <property type="protein sequence ID" value="RFU16560.1"/>
    <property type="molecule type" value="Genomic_DNA"/>
</dbReference>
<dbReference type="InterPro" id="IPR051558">
    <property type="entry name" value="Metallophosphoesterase_PAP"/>
</dbReference>
<accession>A0A372INM4</accession>
<evidence type="ECO:0000256" key="2">
    <source>
        <dbReference type="ARBA" id="ARBA00022801"/>
    </source>
</evidence>
<gene>
    <name evidence="4" type="ORF">D0Y96_13315</name>
</gene>
<reference evidence="4 5" key="1">
    <citation type="submission" date="2018-08" db="EMBL/GenBank/DDBJ databases">
        <title>Acidipila sp. 4G-K13, an acidobacterium isolated from forest soil.</title>
        <authorList>
            <person name="Gao Z.-H."/>
            <person name="Qiu L.-H."/>
        </authorList>
    </citation>
    <scope>NUCLEOTIDE SEQUENCE [LARGE SCALE GENOMIC DNA]</scope>
    <source>
        <strain evidence="4 5">4G-K13</strain>
    </source>
</reference>
<comment type="caution">
    <text evidence="4">The sequence shown here is derived from an EMBL/GenBank/DDBJ whole genome shotgun (WGS) entry which is preliminary data.</text>
</comment>
<evidence type="ECO:0000313" key="5">
    <source>
        <dbReference type="Proteomes" id="UP000264702"/>
    </source>
</evidence>
<dbReference type="PROSITE" id="PS51318">
    <property type="entry name" value="TAT"/>
    <property type="match status" value="1"/>
</dbReference>
<dbReference type="PANTHER" id="PTHR10161:SF14">
    <property type="entry name" value="TARTRATE-RESISTANT ACID PHOSPHATASE TYPE 5"/>
    <property type="match status" value="1"/>
</dbReference>
<dbReference type="AlphaFoldDB" id="A0A372INM4"/>
<keyword evidence="2" id="KW-0378">Hydrolase</keyword>
<evidence type="ECO:0000259" key="3">
    <source>
        <dbReference type="Pfam" id="PF00149"/>
    </source>
</evidence>
<keyword evidence="5" id="KW-1185">Reference proteome</keyword>
<protein>
    <submittedName>
        <fullName evidence="4">Metallophosphoesterase</fullName>
    </submittedName>
</protein>
<sequence>MTEIKFTVGDHLLHTSRRRFLQQTFAFSAFASLTSARFMHASPVVDASLANLLVVGDWGYDEDHVAQTAVASAMNRYAQQYRLRTQALLMLGDNWYGELAGGALSPRWQKQFEEMYPADVFSCPAYAIPGNHDYQRWPESKVAAELEYAQVGRNTALPTRWTMPSLWYRFDFPPTKPLITFIALDSNMPFSDGIETHGVNFTLTPQQQVEELAWLEAELKRPRTTPFLIVIGHHPVYSNGIHGDHPILIRDWDPLFRKEGVHLYLAGHDHDMQHLEFEGHPTSFVISGGGGAELTNPTIDPAQRGPYGQKVYGFSHLSATEDRMTLRHLDSNGSVLHAFTKSVDGKVSIL</sequence>
<dbReference type="OrthoDB" id="9809781at2"/>
<name>A0A372INM4_9BACT</name>
<evidence type="ECO:0000256" key="1">
    <source>
        <dbReference type="ARBA" id="ARBA00022729"/>
    </source>
</evidence>
<dbReference type="SUPFAM" id="SSF56300">
    <property type="entry name" value="Metallo-dependent phosphatases"/>
    <property type="match status" value="1"/>
</dbReference>